<dbReference type="AlphaFoldDB" id="A0A8B6FD47"/>
<keyword evidence="2" id="KW-1185">Reference proteome</keyword>
<evidence type="ECO:0008006" key="3">
    <source>
        <dbReference type="Google" id="ProtNLM"/>
    </source>
</evidence>
<organism evidence="1 2">
    <name type="scientific">Mytilus galloprovincialis</name>
    <name type="common">Mediterranean mussel</name>
    <dbReference type="NCBI Taxonomy" id="29158"/>
    <lineage>
        <taxon>Eukaryota</taxon>
        <taxon>Metazoa</taxon>
        <taxon>Spiralia</taxon>
        <taxon>Lophotrochozoa</taxon>
        <taxon>Mollusca</taxon>
        <taxon>Bivalvia</taxon>
        <taxon>Autobranchia</taxon>
        <taxon>Pteriomorphia</taxon>
        <taxon>Mytilida</taxon>
        <taxon>Mytiloidea</taxon>
        <taxon>Mytilidae</taxon>
        <taxon>Mytilinae</taxon>
        <taxon>Mytilus</taxon>
    </lineage>
</organism>
<name>A0A8B6FD47_MYTGA</name>
<evidence type="ECO:0000313" key="2">
    <source>
        <dbReference type="Proteomes" id="UP000596742"/>
    </source>
</evidence>
<accession>A0A8B6FD47</accession>
<gene>
    <name evidence="1" type="ORF">MGAL_10B031013</name>
</gene>
<protein>
    <recommendedName>
        <fullName evidence="3">LRAT domain-containing protein</fullName>
    </recommendedName>
</protein>
<proteinExistence type="predicted"/>
<dbReference type="EMBL" id="UYJE01006541">
    <property type="protein sequence ID" value="VDI46872.1"/>
    <property type="molecule type" value="Genomic_DNA"/>
</dbReference>
<dbReference type="OrthoDB" id="6148791at2759"/>
<comment type="caution">
    <text evidence="1">The sequence shown here is derived from an EMBL/GenBank/DDBJ whole genome shotgun (WGS) entry which is preliminary data.</text>
</comment>
<reference evidence="1" key="1">
    <citation type="submission" date="2018-11" db="EMBL/GenBank/DDBJ databases">
        <authorList>
            <person name="Alioto T."/>
            <person name="Alioto T."/>
        </authorList>
    </citation>
    <scope>NUCLEOTIDE SEQUENCE</scope>
</reference>
<evidence type="ECO:0000313" key="1">
    <source>
        <dbReference type="EMBL" id="VDI46872.1"/>
    </source>
</evidence>
<sequence>MSYNDYFPIEINNIDSLCVRQIPIEKDNSLRTMEACSTNDVKKGDIVSYSYYMLWHDAVVMEVISDNTLILAHYGIASLFHFKKIIKETVRFEENKSFGVYNYDGWNVYSPDEVVKRAESRIGEEK</sequence>
<dbReference type="Proteomes" id="UP000596742">
    <property type="component" value="Unassembled WGS sequence"/>
</dbReference>